<sequence length="71" mass="8399">METQEKVVILHGFTNQEIHRLLPAIREAADKEKEIVFAMTTDTNLQWKVIDLIQEVTEEHKEMKKIKPKKQ</sequence>
<comment type="caution">
    <text evidence="1">The sequence shown here is derived from an EMBL/GenBank/DDBJ whole genome shotgun (WGS) entry which is preliminary data.</text>
</comment>
<dbReference type="Proteomes" id="UP001466331">
    <property type="component" value="Unassembled WGS sequence"/>
</dbReference>
<dbReference type="Pfam" id="PF12646">
    <property type="entry name" value="DUF3783"/>
    <property type="match status" value="1"/>
</dbReference>
<dbReference type="RefSeq" id="WP_420069663.1">
    <property type="nucleotide sequence ID" value="NZ_JBCHKQ010000002.1"/>
</dbReference>
<keyword evidence="2" id="KW-1185">Reference proteome</keyword>
<name>A0ABU9UC28_9SPIR</name>
<evidence type="ECO:0000313" key="2">
    <source>
        <dbReference type="Proteomes" id="UP001466331"/>
    </source>
</evidence>
<evidence type="ECO:0000313" key="1">
    <source>
        <dbReference type="EMBL" id="MEM5948217.1"/>
    </source>
</evidence>
<accession>A0ABU9UC28</accession>
<protein>
    <submittedName>
        <fullName evidence="1">DUF3783 domain-containing protein</fullName>
    </submittedName>
</protein>
<reference evidence="1 2" key="1">
    <citation type="submission" date="2024-03" db="EMBL/GenBank/DDBJ databases">
        <title>Ignisphaera cupida sp. nov., a hyperthermophilic hydrolytic archaeon from a hot spring of Kamchatka, and proposal of Ignisphaeraceae fam. nov.</title>
        <authorList>
            <person name="Podosokorskaya O.A."/>
            <person name="Elcheninov A.G."/>
            <person name="Maltseva A.I."/>
            <person name="Zayulina K.S."/>
            <person name="Novikov A."/>
            <person name="Merkel A.Y."/>
        </authorList>
    </citation>
    <scope>NUCLEOTIDE SEQUENCE [LARGE SCALE GENOMIC DNA]</scope>
    <source>
        <strain evidence="1 2">38H-sp</strain>
    </source>
</reference>
<dbReference type="EMBL" id="JBCHKQ010000002">
    <property type="protein sequence ID" value="MEM5948217.1"/>
    <property type="molecule type" value="Genomic_DNA"/>
</dbReference>
<gene>
    <name evidence="1" type="ORF">WKV44_06650</name>
</gene>
<dbReference type="InterPro" id="IPR016621">
    <property type="entry name" value="UCP014543"/>
</dbReference>
<proteinExistence type="predicted"/>
<organism evidence="1 2">
    <name type="scientific">Rarispira pelagica</name>
    <dbReference type="NCBI Taxonomy" id="3141764"/>
    <lineage>
        <taxon>Bacteria</taxon>
        <taxon>Pseudomonadati</taxon>
        <taxon>Spirochaetota</taxon>
        <taxon>Spirochaetia</taxon>
        <taxon>Winmispirales</taxon>
        <taxon>Winmispiraceae</taxon>
        <taxon>Rarispira</taxon>
    </lineage>
</organism>